<dbReference type="Gene3D" id="3.40.50.11350">
    <property type="match status" value="1"/>
</dbReference>
<keyword evidence="3" id="KW-1185">Reference proteome</keyword>
<protein>
    <recommendedName>
        <fullName evidence="1">L-Fucosyltransferase</fullName>
        <ecNumber evidence="1">2.4.1.-</ecNumber>
    </recommendedName>
</protein>
<dbReference type="PANTHER" id="PTHR11927:SF9">
    <property type="entry name" value="L-FUCOSYLTRANSFERASE"/>
    <property type="match status" value="1"/>
</dbReference>
<sequence>MYPMSRQKAFLSMMLILGVISVINWFVITKNMGKSKLILPQLKITANKLTRINRVPVDGNDTVKIQQIISNDKIANVSNKIVERGWVSVRKMGRIGNNMFQFAAVLAVSKRNNMTPVFPKEILDGIFNIDRSGIILDREMKNSLPTISVSEMRYRNYDKKIWNNFTENTNIIICCYMQSWKYHVEIQEELKRHFRFKSSIDNIATKFIDSVYRDIGTRPKNKQPALVGIHVRRTDMATKQKRKPQFGFVVAPKQYFENAIKHFRSKYKQVHFVVCSDDIKWAQDNIRSTNMTFYTASESPGVDLAILSHCDHIIMSVGTFSWWAAWLSGGEVVYYAGYPRPKSKIGRNFVASDYYFPHWKPMF</sequence>
<dbReference type="Pfam" id="PF01531">
    <property type="entry name" value="Glyco_transf_11"/>
    <property type="match status" value="1"/>
</dbReference>
<proteinExistence type="inferred from homology"/>
<gene>
    <name evidence="2" type="ORF">OFUS_LOCUS24697</name>
</gene>
<comment type="subcellular location">
    <subcellularLocation>
        <location evidence="1">Golgi apparatus</location>
        <location evidence="1">Golgi stack membrane</location>
        <topology evidence="1">Single-pass type II membrane protein</topology>
    </subcellularLocation>
</comment>
<dbReference type="CDD" id="cd11301">
    <property type="entry name" value="Fut1_Fut2_like"/>
    <property type="match status" value="1"/>
</dbReference>
<dbReference type="GO" id="GO:0032580">
    <property type="term" value="C:Golgi cisterna membrane"/>
    <property type="evidence" value="ECO:0007669"/>
    <property type="project" value="UniProtKB-SubCell"/>
</dbReference>
<dbReference type="Proteomes" id="UP000749559">
    <property type="component" value="Unassembled WGS sequence"/>
</dbReference>
<keyword evidence="1" id="KW-0808">Transferase</keyword>
<comment type="pathway">
    <text evidence="1">Protein modification; protein glycosylation.</text>
</comment>
<dbReference type="InterPro" id="IPR002516">
    <property type="entry name" value="Glyco_trans_11"/>
</dbReference>
<keyword evidence="1" id="KW-0735">Signal-anchor</keyword>
<name>A0A8J1UVR8_OWEFU</name>
<dbReference type="EMBL" id="CAIIXF020000012">
    <property type="protein sequence ID" value="CAH1800859.1"/>
    <property type="molecule type" value="Genomic_DNA"/>
</dbReference>
<dbReference type="UniPathway" id="UPA00378"/>
<keyword evidence="1" id="KW-0328">Glycosyltransferase</keyword>
<evidence type="ECO:0000256" key="1">
    <source>
        <dbReference type="RuleBase" id="RU363129"/>
    </source>
</evidence>
<comment type="caution">
    <text evidence="2">The sequence shown here is derived from an EMBL/GenBank/DDBJ whole genome shotgun (WGS) entry which is preliminary data.</text>
</comment>
<comment type="similarity">
    <text evidence="1">Belongs to the glycosyltransferase 11 family.</text>
</comment>
<dbReference type="GO" id="GO:0008107">
    <property type="term" value="F:galactoside 2-alpha-L-fucosyltransferase activity"/>
    <property type="evidence" value="ECO:0007669"/>
    <property type="project" value="InterPro"/>
</dbReference>
<feature type="transmembrane region" description="Helical" evidence="1">
    <location>
        <begin position="9"/>
        <end position="28"/>
    </location>
</feature>
<evidence type="ECO:0000313" key="3">
    <source>
        <dbReference type="Proteomes" id="UP000749559"/>
    </source>
</evidence>
<dbReference type="AlphaFoldDB" id="A0A8J1UVR8"/>
<keyword evidence="1" id="KW-0325">Glycoprotein</keyword>
<keyword evidence="1" id="KW-0812">Transmembrane</keyword>
<dbReference type="GO" id="GO:0005975">
    <property type="term" value="P:carbohydrate metabolic process"/>
    <property type="evidence" value="ECO:0007669"/>
    <property type="project" value="InterPro"/>
</dbReference>
<accession>A0A8J1UVR8</accession>
<organism evidence="2 3">
    <name type="scientific">Owenia fusiformis</name>
    <name type="common">Polychaete worm</name>
    <dbReference type="NCBI Taxonomy" id="6347"/>
    <lineage>
        <taxon>Eukaryota</taxon>
        <taxon>Metazoa</taxon>
        <taxon>Spiralia</taxon>
        <taxon>Lophotrochozoa</taxon>
        <taxon>Annelida</taxon>
        <taxon>Polychaeta</taxon>
        <taxon>Sedentaria</taxon>
        <taxon>Canalipalpata</taxon>
        <taxon>Sabellida</taxon>
        <taxon>Oweniida</taxon>
        <taxon>Oweniidae</taxon>
        <taxon>Owenia</taxon>
    </lineage>
</organism>
<dbReference type="OrthoDB" id="3226at2759"/>
<dbReference type="EC" id="2.4.1.-" evidence="1"/>
<dbReference type="PANTHER" id="PTHR11927">
    <property type="entry name" value="GALACTOSIDE 2-L-FUCOSYLTRANSFERASE"/>
    <property type="match status" value="1"/>
</dbReference>
<keyword evidence="1" id="KW-1133">Transmembrane helix</keyword>
<keyword evidence="1" id="KW-0472">Membrane</keyword>
<evidence type="ECO:0000313" key="2">
    <source>
        <dbReference type="EMBL" id="CAH1800859.1"/>
    </source>
</evidence>
<reference evidence="2" key="1">
    <citation type="submission" date="2022-03" db="EMBL/GenBank/DDBJ databases">
        <authorList>
            <person name="Martin C."/>
        </authorList>
    </citation>
    <scope>NUCLEOTIDE SEQUENCE</scope>
</reference>
<keyword evidence="1" id="KW-0333">Golgi apparatus</keyword>